<reference evidence="1 2" key="1">
    <citation type="submission" date="2021-06" db="EMBL/GenBank/DDBJ databases">
        <authorList>
            <person name="Kallberg Y."/>
            <person name="Tangrot J."/>
            <person name="Rosling A."/>
        </authorList>
    </citation>
    <scope>NUCLEOTIDE SEQUENCE [LARGE SCALE GENOMIC DNA]</scope>
    <source>
        <strain evidence="1 2">120-4 pot B 10/14</strain>
    </source>
</reference>
<accession>A0ABN7XJT2</accession>
<keyword evidence="2" id="KW-1185">Reference proteome</keyword>
<proteinExistence type="predicted"/>
<protein>
    <submittedName>
        <fullName evidence="1">29225_t:CDS:1</fullName>
    </submittedName>
</protein>
<dbReference type="EMBL" id="CAJVQB010142757">
    <property type="protein sequence ID" value="CAG8854820.1"/>
    <property type="molecule type" value="Genomic_DNA"/>
</dbReference>
<sequence length="194" mass="22888">DKRTTDRLKNKAENEAMIDYSNISEFIYNSLISLENINKFYENDDVELAIDFDIELSSIIDIILNEDNKNLIEDKKLYLEVAQCIIKFIEEGDGYSKTSRTIKIEVFSSLNLVKVKCSYLMLHLRPIHVVTSSEICEFIRNNINYLVPELYHQIKEKQLDGHENFTIQQTYYWWSKKSQRIYQRSSDPLVSAKL</sequence>
<name>A0ABN7XJT2_GIGMA</name>
<dbReference type="Proteomes" id="UP000789901">
    <property type="component" value="Unassembled WGS sequence"/>
</dbReference>
<feature type="non-terminal residue" evidence="1">
    <location>
        <position position="194"/>
    </location>
</feature>
<evidence type="ECO:0000313" key="1">
    <source>
        <dbReference type="EMBL" id="CAG8854820.1"/>
    </source>
</evidence>
<comment type="caution">
    <text evidence="1">The sequence shown here is derived from an EMBL/GenBank/DDBJ whole genome shotgun (WGS) entry which is preliminary data.</text>
</comment>
<organism evidence="1 2">
    <name type="scientific">Gigaspora margarita</name>
    <dbReference type="NCBI Taxonomy" id="4874"/>
    <lineage>
        <taxon>Eukaryota</taxon>
        <taxon>Fungi</taxon>
        <taxon>Fungi incertae sedis</taxon>
        <taxon>Mucoromycota</taxon>
        <taxon>Glomeromycotina</taxon>
        <taxon>Glomeromycetes</taxon>
        <taxon>Diversisporales</taxon>
        <taxon>Gigasporaceae</taxon>
        <taxon>Gigaspora</taxon>
    </lineage>
</organism>
<evidence type="ECO:0000313" key="2">
    <source>
        <dbReference type="Proteomes" id="UP000789901"/>
    </source>
</evidence>
<feature type="non-terminal residue" evidence="1">
    <location>
        <position position="1"/>
    </location>
</feature>
<gene>
    <name evidence="1" type="ORF">GMARGA_LOCUS43641</name>
</gene>